<dbReference type="Pfam" id="PF02668">
    <property type="entry name" value="TauD"/>
    <property type="match status" value="1"/>
</dbReference>
<gene>
    <name evidence="5" type="ORF">KQ910_07215</name>
</gene>
<dbReference type="Proteomes" id="UP000727907">
    <property type="component" value="Unassembled WGS sequence"/>
</dbReference>
<keyword evidence="2 5" id="KW-0560">Oxidoreductase</keyword>
<dbReference type="PANTHER" id="PTHR43779:SF3">
    <property type="entry name" value="(3R)-3-[(CARBOXYMETHYL)AMINO]FATTY ACID OXYGENASE_DECARBOXYLASE"/>
    <property type="match status" value="1"/>
</dbReference>
<keyword evidence="6" id="KW-1185">Reference proteome</keyword>
<comment type="caution">
    <text evidence="5">The sequence shown here is derived from an EMBL/GenBank/DDBJ whole genome shotgun (WGS) entry which is preliminary data.</text>
</comment>
<accession>A0ABS6IGU3</accession>
<dbReference type="GO" id="GO:0051213">
    <property type="term" value="F:dioxygenase activity"/>
    <property type="evidence" value="ECO:0007669"/>
    <property type="project" value="UniProtKB-KW"/>
</dbReference>
<evidence type="ECO:0000313" key="5">
    <source>
        <dbReference type="EMBL" id="MBU8873546.1"/>
    </source>
</evidence>
<dbReference type="RefSeq" id="WP_216957788.1">
    <property type="nucleotide sequence ID" value="NZ_JAHOPB010000001.1"/>
</dbReference>
<evidence type="ECO:0000256" key="3">
    <source>
        <dbReference type="ARBA" id="ARBA00023004"/>
    </source>
</evidence>
<name>A0ABS6IGU3_9HYPH</name>
<protein>
    <submittedName>
        <fullName evidence="5">TauD/TfdA family dioxygenase</fullName>
    </submittedName>
</protein>
<organism evidence="5 6">
    <name type="scientific">Reyranella humidisoli</name>
    <dbReference type="NCBI Taxonomy" id="2849149"/>
    <lineage>
        <taxon>Bacteria</taxon>
        <taxon>Pseudomonadati</taxon>
        <taxon>Pseudomonadota</taxon>
        <taxon>Alphaproteobacteria</taxon>
        <taxon>Hyphomicrobiales</taxon>
        <taxon>Reyranellaceae</taxon>
        <taxon>Reyranella</taxon>
    </lineage>
</organism>
<evidence type="ECO:0000313" key="6">
    <source>
        <dbReference type="Proteomes" id="UP000727907"/>
    </source>
</evidence>
<keyword evidence="3" id="KW-0408">Iron</keyword>
<evidence type="ECO:0000256" key="1">
    <source>
        <dbReference type="ARBA" id="ARBA00022723"/>
    </source>
</evidence>
<feature type="domain" description="TauD/TfdA-like" evidence="4">
    <location>
        <begin position="5"/>
        <end position="282"/>
    </location>
</feature>
<reference evidence="5 6" key="1">
    <citation type="submission" date="2021-06" db="EMBL/GenBank/DDBJ databases">
        <authorList>
            <person name="Lee D.H."/>
        </authorList>
    </citation>
    <scope>NUCLEOTIDE SEQUENCE [LARGE SCALE GENOMIC DNA]</scope>
    <source>
        <strain evidence="5 6">MMS21-HV4-11</strain>
    </source>
</reference>
<sequence length="294" mass="32821">MSITVTPAHPDFAAEIAGVDVSRPLNPADRQAIEDAIDRYAVVVFRGQTLDDEKQVAFARNFGPIASSALKLRHRDIKHRIESSDVADISNLDGDGNVLKPDARRRLDGLANRLWHTDASFRAVPGALSMLYAHVIPEEGGDTEFADLRAAYDALPEAKKNELEGLVAEHSIWRSREQLGVVQYTDEERASLPPVPQRLVRTHPGSHRKTLYLAAHASHILGMPVADGRLIILDLIEHATQPRFVHAHRWAKGDLVIWDNRCTMHRARPFDTTKVRDLRRVTTRDVASTLEQAA</sequence>
<dbReference type="InterPro" id="IPR051178">
    <property type="entry name" value="TfdA_dioxygenase"/>
</dbReference>
<evidence type="ECO:0000256" key="2">
    <source>
        <dbReference type="ARBA" id="ARBA00022964"/>
    </source>
</evidence>
<evidence type="ECO:0000259" key="4">
    <source>
        <dbReference type="Pfam" id="PF02668"/>
    </source>
</evidence>
<dbReference type="InterPro" id="IPR003819">
    <property type="entry name" value="TauD/TfdA-like"/>
</dbReference>
<dbReference type="PANTHER" id="PTHR43779">
    <property type="entry name" value="DIOXYGENASE RV0097-RELATED"/>
    <property type="match status" value="1"/>
</dbReference>
<keyword evidence="1" id="KW-0479">Metal-binding</keyword>
<dbReference type="EMBL" id="JAHOPB010000001">
    <property type="protein sequence ID" value="MBU8873546.1"/>
    <property type="molecule type" value="Genomic_DNA"/>
</dbReference>
<keyword evidence="2 5" id="KW-0223">Dioxygenase</keyword>
<proteinExistence type="predicted"/>